<evidence type="ECO:0000256" key="1">
    <source>
        <dbReference type="ARBA" id="ARBA00010759"/>
    </source>
</evidence>
<evidence type="ECO:0000313" key="7">
    <source>
        <dbReference type="Proteomes" id="UP000594688"/>
    </source>
</evidence>
<keyword evidence="3 5" id="KW-0378">Hydrolase</keyword>
<dbReference type="FunFam" id="3.90.45.10:FF:000003">
    <property type="entry name" value="Peptide deformylase"/>
    <property type="match status" value="1"/>
</dbReference>
<keyword evidence="5" id="KW-0408">Iron</keyword>
<comment type="similarity">
    <text evidence="1 5">Belongs to the polypeptide deformylase family.</text>
</comment>
<dbReference type="EC" id="3.5.1.88" evidence="5"/>
<keyword evidence="4 5" id="KW-0648">Protein biosynthesis</keyword>
<name>A0A7T0BX65_9BACT</name>
<evidence type="ECO:0000256" key="2">
    <source>
        <dbReference type="ARBA" id="ARBA00022723"/>
    </source>
</evidence>
<evidence type="ECO:0000256" key="5">
    <source>
        <dbReference type="HAMAP-Rule" id="MF_00163"/>
    </source>
</evidence>
<organism evidence="6 7">
    <name type="scientific">Candidatus Nitronauta litoralis</name>
    <dbReference type="NCBI Taxonomy" id="2705533"/>
    <lineage>
        <taxon>Bacteria</taxon>
        <taxon>Pseudomonadati</taxon>
        <taxon>Nitrospinota/Tectimicrobiota group</taxon>
        <taxon>Nitrospinota</taxon>
        <taxon>Nitrospinia</taxon>
        <taxon>Nitrospinales</taxon>
        <taxon>Nitrospinaceae</taxon>
        <taxon>Candidatus Nitronauta</taxon>
    </lineage>
</organism>
<dbReference type="InterPro" id="IPR023635">
    <property type="entry name" value="Peptide_deformylase"/>
</dbReference>
<dbReference type="AlphaFoldDB" id="A0A7T0BX65"/>
<comment type="cofactor">
    <cofactor evidence="5">
        <name>Fe(2+)</name>
        <dbReference type="ChEBI" id="CHEBI:29033"/>
    </cofactor>
    <text evidence="5">Binds 1 Fe(2+) ion.</text>
</comment>
<feature type="binding site" evidence="5">
    <location>
        <position position="105"/>
    </location>
    <ligand>
        <name>Fe cation</name>
        <dbReference type="ChEBI" id="CHEBI:24875"/>
    </ligand>
</feature>
<dbReference type="InterPro" id="IPR036821">
    <property type="entry name" value="Peptide_deformylase_sf"/>
</dbReference>
<dbReference type="PIRSF" id="PIRSF004749">
    <property type="entry name" value="Pep_def"/>
    <property type="match status" value="1"/>
</dbReference>
<keyword evidence="2 5" id="KW-0479">Metal-binding</keyword>
<dbReference type="GO" id="GO:0006412">
    <property type="term" value="P:translation"/>
    <property type="evidence" value="ECO:0007669"/>
    <property type="project" value="UniProtKB-UniRule"/>
</dbReference>
<dbReference type="NCBIfam" id="TIGR00079">
    <property type="entry name" value="pept_deformyl"/>
    <property type="match status" value="1"/>
</dbReference>
<reference evidence="6 7" key="1">
    <citation type="submission" date="2020-02" db="EMBL/GenBank/DDBJ databases">
        <title>Genomic and physiological characterization of two novel Nitrospinaceae genera.</title>
        <authorList>
            <person name="Mueller A.J."/>
            <person name="Jung M.-Y."/>
            <person name="Strachan C.R."/>
            <person name="Herbold C.W."/>
            <person name="Kirkegaard R.H."/>
            <person name="Daims H."/>
        </authorList>
    </citation>
    <scope>NUCLEOTIDE SEQUENCE [LARGE SCALE GENOMIC DNA]</scope>
    <source>
        <strain evidence="6">EB</strain>
    </source>
</reference>
<comment type="catalytic activity">
    <reaction evidence="5">
        <text>N-terminal N-formyl-L-methionyl-[peptide] + H2O = N-terminal L-methionyl-[peptide] + formate</text>
        <dbReference type="Rhea" id="RHEA:24420"/>
        <dbReference type="Rhea" id="RHEA-COMP:10639"/>
        <dbReference type="Rhea" id="RHEA-COMP:10640"/>
        <dbReference type="ChEBI" id="CHEBI:15377"/>
        <dbReference type="ChEBI" id="CHEBI:15740"/>
        <dbReference type="ChEBI" id="CHEBI:49298"/>
        <dbReference type="ChEBI" id="CHEBI:64731"/>
        <dbReference type="EC" id="3.5.1.88"/>
    </reaction>
</comment>
<dbReference type="Gene3D" id="3.90.45.10">
    <property type="entry name" value="Peptide deformylase"/>
    <property type="match status" value="1"/>
</dbReference>
<dbReference type="GO" id="GO:0046872">
    <property type="term" value="F:metal ion binding"/>
    <property type="evidence" value="ECO:0007669"/>
    <property type="project" value="UniProtKB-KW"/>
</dbReference>
<protein>
    <recommendedName>
        <fullName evidence="5">Peptide deformylase</fullName>
        <shortName evidence="5">PDF</shortName>
        <ecNumber evidence="5">3.5.1.88</ecNumber>
    </recommendedName>
    <alternativeName>
        <fullName evidence="5">Polypeptide deformylase</fullName>
    </alternativeName>
</protein>
<sequence length="187" mass="21070">MSLLEIARLGNPILRQHARPVDLEKLKGQPDAELQEFIDDLIETMHHEGGVGIAAPQVGESVQIVIAEYLGNERYPDQDDIPLTVLVNPVITRLGGNPQSFWEGCLSLNDLRGLVTRPDEVTVEAFDRFGEPMTIEAKGFYAIVLQHEIDHLQGKVFLDRMTDLTKLSYGKEFETYWLEADKQPAEI</sequence>
<dbReference type="NCBIfam" id="NF001159">
    <property type="entry name" value="PRK00150.1-3"/>
    <property type="match status" value="1"/>
</dbReference>
<gene>
    <name evidence="5 6" type="primary">def</name>
    <name evidence="6" type="ORF">G3M70_12130</name>
</gene>
<accession>A0A7T0BX65</accession>
<dbReference type="PANTHER" id="PTHR10458">
    <property type="entry name" value="PEPTIDE DEFORMYLASE"/>
    <property type="match status" value="1"/>
</dbReference>
<dbReference type="Pfam" id="PF01327">
    <property type="entry name" value="Pep_deformylase"/>
    <property type="match status" value="1"/>
</dbReference>
<proteinExistence type="inferred from homology"/>
<evidence type="ECO:0000256" key="3">
    <source>
        <dbReference type="ARBA" id="ARBA00022801"/>
    </source>
</evidence>
<comment type="function">
    <text evidence="5">Removes the formyl group from the N-terminal Met of newly synthesized proteins. Requires at least a dipeptide for an efficient rate of reaction. N-terminal L-methionine is a prerequisite for activity but the enzyme has broad specificity at other positions.</text>
</comment>
<dbReference type="Proteomes" id="UP000594688">
    <property type="component" value="Chromosome"/>
</dbReference>
<dbReference type="HAMAP" id="MF_00163">
    <property type="entry name" value="Pep_deformylase"/>
    <property type="match status" value="1"/>
</dbReference>
<dbReference type="EMBL" id="CP048685">
    <property type="protein sequence ID" value="QPJ62579.1"/>
    <property type="molecule type" value="Genomic_DNA"/>
</dbReference>
<dbReference type="PANTHER" id="PTHR10458:SF22">
    <property type="entry name" value="PEPTIDE DEFORMYLASE"/>
    <property type="match status" value="1"/>
</dbReference>
<dbReference type="SUPFAM" id="SSF56420">
    <property type="entry name" value="Peptide deformylase"/>
    <property type="match status" value="1"/>
</dbReference>
<feature type="active site" evidence="5">
    <location>
        <position position="148"/>
    </location>
</feature>
<evidence type="ECO:0000313" key="6">
    <source>
        <dbReference type="EMBL" id="QPJ62579.1"/>
    </source>
</evidence>
<dbReference type="KEGG" id="nli:G3M70_12130"/>
<feature type="binding site" evidence="5">
    <location>
        <position position="147"/>
    </location>
    <ligand>
        <name>Fe cation</name>
        <dbReference type="ChEBI" id="CHEBI:24875"/>
    </ligand>
</feature>
<dbReference type="GO" id="GO:0042586">
    <property type="term" value="F:peptide deformylase activity"/>
    <property type="evidence" value="ECO:0007669"/>
    <property type="project" value="UniProtKB-UniRule"/>
</dbReference>
<evidence type="ECO:0000256" key="4">
    <source>
        <dbReference type="ARBA" id="ARBA00022917"/>
    </source>
</evidence>
<dbReference type="PRINTS" id="PR01576">
    <property type="entry name" value="PDEFORMYLASE"/>
</dbReference>
<feature type="binding site" evidence="5">
    <location>
        <position position="151"/>
    </location>
    <ligand>
        <name>Fe cation</name>
        <dbReference type="ChEBI" id="CHEBI:24875"/>
    </ligand>
</feature>
<dbReference type="CDD" id="cd00487">
    <property type="entry name" value="Pep_deformylase"/>
    <property type="match status" value="1"/>
</dbReference>